<feature type="compositionally biased region" description="Polar residues" evidence="1">
    <location>
        <begin position="24"/>
        <end position="34"/>
    </location>
</feature>
<evidence type="ECO:0000313" key="4">
    <source>
        <dbReference type="Proteomes" id="UP000594454"/>
    </source>
</evidence>
<name>A0A7R8UG92_HERIL</name>
<dbReference type="Pfam" id="PF21772">
    <property type="entry name" value="CATIP_N"/>
    <property type="match status" value="1"/>
</dbReference>
<organism evidence="3 4">
    <name type="scientific">Hermetia illucens</name>
    <name type="common">Black soldier fly</name>
    <dbReference type="NCBI Taxonomy" id="343691"/>
    <lineage>
        <taxon>Eukaryota</taxon>
        <taxon>Metazoa</taxon>
        <taxon>Ecdysozoa</taxon>
        <taxon>Arthropoda</taxon>
        <taxon>Hexapoda</taxon>
        <taxon>Insecta</taxon>
        <taxon>Pterygota</taxon>
        <taxon>Neoptera</taxon>
        <taxon>Endopterygota</taxon>
        <taxon>Diptera</taxon>
        <taxon>Brachycera</taxon>
        <taxon>Stratiomyomorpha</taxon>
        <taxon>Stratiomyidae</taxon>
        <taxon>Hermetiinae</taxon>
        <taxon>Hermetia</taxon>
    </lineage>
</organism>
<proteinExistence type="predicted"/>
<feature type="compositionally biased region" description="Acidic residues" evidence="1">
    <location>
        <begin position="1"/>
        <end position="11"/>
    </location>
</feature>
<dbReference type="Proteomes" id="UP000594454">
    <property type="component" value="Chromosome 1"/>
</dbReference>
<evidence type="ECO:0000259" key="2">
    <source>
        <dbReference type="Pfam" id="PF21772"/>
    </source>
</evidence>
<keyword evidence="4" id="KW-1185">Reference proteome</keyword>
<protein>
    <recommendedName>
        <fullName evidence="2">Ciliogenesis-associated TTC17-interacting protein N-terminal domain-containing protein</fullName>
    </recommendedName>
</protein>
<accession>A0A7R8UG92</accession>
<gene>
    <name evidence="3" type="ORF">HERILL_LOCUS3426</name>
</gene>
<sequence length="505" mass="57289">MHYSDDEDEEPTVVPEEHEKTESETSAYLSTQHTWPSKTVSTAHSLFPPLSWPSSANLIRDSDVYPLEKSSQKRGSGDSLDSSALDQQLRPAQTIQILPSLSGDSTICESSRTELTSSQGFGKYKCNQVCGPKCICTSQQAISAYEASLTASSSQVPAFISPEFDIANIATFLELPISKNVLNKLCFGETLVISCDKESHEEGEQPLAAPIHPPVVDLQYTDEIGGMCVSVEQSNQNIVTYCTSQFSFQNCGATSSILSVIDRQFTLVEEKRTERLHKPDDNKEEKTLHVFREKSNRYTAFRSSTSPVGTKKHRGDINLKVEGNLVLDGAGFVLMRYLILKKFQGDLEVWSMHINGEICRCVYSVGKSKLLMINNRPYETIRIVKFLIRTNRKTDVSKTYFLPSGHLVRHRWMGCPYFIHINPITRVPPCNYFISLEKTWENDIQLFSKYLDFKQENQSQIRSYLSDNGEVKCMIKDYLLCLLQSKPRYVLDFTIDYFQNLLCEE</sequence>
<feature type="region of interest" description="Disordered" evidence="1">
    <location>
        <begin position="1"/>
        <end position="34"/>
    </location>
</feature>
<dbReference type="EMBL" id="LR899009">
    <property type="protein sequence ID" value="CAD7080261.1"/>
    <property type="molecule type" value="Genomic_DNA"/>
</dbReference>
<evidence type="ECO:0000256" key="1">
    <source>
        <dbReference type="SAM" id="MobiDB-lite"/>
    </source>
</evidence>
<dbReference type="InParanoid" id="A0A7R8UG92"/>
<dbReference type="InterPro" id="IPR048777">
    <property type="entry name" value="CATIP_N"/>
</dbReference>
<feature type="domain" description="Ciliogenesis-associated TTC17-interacting protein N-terminal" evidence="2">
    <location>
        <begin position="172"/>
        <end position="416"/>
    </location>
</feature>
<dbReference type="PANTHER" id="PTHR15505:SF4">
    <property type="entry name" value="RIIA DOMAIN-CONTAINING PROTEIN 1"/>
    <property type="match status" value="1"/>
</dbReference>
<dbReference type="PANTHER" id="PTHR15505">
    <property type="entry name" value="RIIA DOMAIN-CONTAINING PROTEIN 1"/>
    <property type="match status" value="1"/>
</dbReference>
<evidence type="ECO:0000313" key="3">
    <source>
        <dbReference type="EMBL" id="CAD7080261.1"/>
    </source>
</evidence>
<dbReference type="AlphaFoldDB" id="A0A7R8UG92"/>
<dbReference type="OrthoDB" id="6334211at2759"/>
<reference evidence="3 4" key="1">
    <citation type="submission" date="2020-11" db="EMBL/GenBank/DDBJ databases">
        <authorList>
            <person name="Wallbank WR R."/>
            <person name="Pardo Diaz C."/>
            <person name="Kozak K."/>
            <person name="Martin S."/>
            <person name="Jiggins C."/>
            <person name="Moest M."/>
            <person name="Warren A I."/>
            <person name="Generalovic N T."/>
            <person name="Byers J.R.P. K."/>
            <person name="Montejo-Kovacevich G."/>
            <person name="Yen C E."/>
        </authorList>
    </citation>
    <scope>NUCLEOTIDE SEQUENCE [LARGE SCALE GENOMIC DNA]</scope>
</reference>